<dbReference type="AlphaFoldDB" id="A0A1H7GJ10"/>
<dbReference type="Pfam" id="PF23357">
    <property type="entry name" value="DUF7088"/>
    <property type="match status" value="1"/>
</dbReference>
<protein>
    <submittedName>
        <fullName evidence="4">ABC-type uncharacterized transport system involved in gliding motility, auxiliary component</fullName>
    </submittedName>
</protein>
<dbReference type="RefSeq" id="WP_090826272.1">
    <property type="nucleotide sequence ID" value="NZ_FOBH01000001.1"/>
</dbReference>
<dbReference type="InterPro" id="IPR029062">
    <property type="entry name" value="Class_I_gatase-like"/>
</dbReference>
<evidence type="ECO:0000256" key="1">
    <source>
        <dbReference type="SAM" id="Phobius"/>
    </source>
</evidence>
<keyword evidence="5" id="KW-1185">Reference proteome</keyword>
<feature type="domain" description="ABC-type uncharacterised transport system" evidence="2">
    <location>
        <begin position="157"/>
        <end position="386"/>
    </location>
</feature>
<accession>A0A1H7GJ10</accession>
<keyword evidence="1" id="KW-1133">Transmembrane helix</keyword>
<dbReference type="Pfam" id="PF09822">
    <property type="entry name" value="ABC_transp_aux"/>
    <property type="match status" value="1"/>
</dbReference>
<gene>
    <name evidence="4" type="ORF">SAMN05216387_101292</name>
</gene>
<feature type="transmembrane region" description="Helical" evidence="1">
    <location>
        <begin position="17"/>
        <end position="35"/>
    </location>
</feature>
<proteinExistence type="predicted"/>
<name>A0A1H7GJ10_9PROT</name>
<keyword evidence="1" id="KW-0812">Transmembrane</keyword>
<dbReference type="SUPFAM" id="SSF52317">
    <property type="entry name" value="Class I glutamine amidotransferase-like"/>
    <property type="match status" value="1"/>
</dbReference>
<dbReference type="STRING" id="1233.SAMN05216387_101292"/>
<dbReference type="OrthoDB" id="8530910at2"/>
<dbReference type="InterPro" id="IPR055396">
    <property type="entry name" value="DUF7088"/>
</dbReference>
<organism evidence="4 5">
    <name type="scientific">Nitrosovibrio tenuis</name>
    <dbReference type="NCBI Taxonomy" id="1233"/>
    <lineage>
        <taxon>Bacteria</taxon>
        <taxon>Pseudomonadati</taxon>
        <taxon>Pseudomonadota</taxon>
        <taxon>Betaproteobacteria</taxon>
        <taxon>Nitrosomonadales</taxon>
        <taxon>Nitrosomonadaceae</taxon>
        <taxon>Nitrosovibrio</taxon>
    </lineage>
</organism>
<evidence type="ECO:0000259" key="3">
    <source>
        <dbReference type="Pfam" id="PF23357"/>
    </source>
</evidence>
<feature type="domain" description="DUF7088" evidence="3">
    <location>
        <begin position="47"/>
        <end position="118"/>
    </location>
</feature>
<sequence length="451" mass="49699">MAAADNRLRTRRLAQNGLFTALLISLAGLLGYLALQTRVAWDISQGGRNSLSKASVEVLKKLDGPLRVTVYATAQDAQLGNVRKIIEEFLSRYQRAKPDFEVMFVDPSEQPKLAQEADVQANGEMIVEFKGRREHLRTFDEQALTNLLMRMARPGERRVMALAGHGERKLDGIANRDLGEFGKNLVTKGFKIGSLNLATAPGVPHDTSVLIISSPQADLTEGEMEKLLAYIARGGSLLWLVDQEPLHGLQPLAEKLDLTLTPGVVVDPQAQQLKAPITFALGASYGHHPVTQDFDYITVFPFARQLTFNENQEWRSVPLVETAQGGWVESGKLDTGIAFDEMYDVLGPVSIAVALSRTVQDREQRAAVIGSGYFLANSYLGYGKNLDFGINLVNWLAGDENLISIPPRVTPDSSLILSERSQIVITAGFLIILPLIFFASGCVIWWKRKSR</sequence>
<feature type="transmembrane region" description="Helical" evidence="1">
    <location>
        <begin position="423"/>
        <end position="446"/>
    </location>
</feature>
<keyword evidence="1" id="KW-0472">Membrane</keyword>
<evidence type="ECO:0000313" key="5">
    <source>
        <dbReference type="Proteomes" id="UP000198620"/>
    </source>
</evidence>
<evidence type="ECO:0000313" key="4">
    <source>
        <dbReference type="EMBL" id="SEK38081.1"/>
    </source>
</evidence>
<dbReference type="EMBL" id="FOBH01000001">
    <property type="protein sequence ID" value="SEK38081.1"/>
    <property type="molecule type" value="Genomic_DNA"/>
</dbReference>
<dbReference type="Proteomes" id="UP000198620">
    <property type="component" value="Unassembled WGS sequence"/>
</dbReference>
<reference evidence="4 5" key="1">
    <citation type="submission" date="2016-10" db="EMBL/GenBank/DDBJ databases">
        <authorList>
            <person name="de Groot N.N."/>
        </authorList>
    </citation>
    <scope>NUCLEOTIDE SEQUENCE [LARGE SCALE GENOMIC DNA]</scope>
    <source>
        <strain evidence="4 5">Nv1</strain>
    </source>
</reference>
<dbReference type="InterPro" id="IPR019196">
    <property type="entry name" value="ABC_transp_unknown"/>
</dbReference>
<evidence type="ECO:0000259" key="2">
    <source>
        <dbReference type="Pfam" id="PF09822"/>
    </source>
</evidence>